<proteinExistence type="predicted"/>
<dbReference type="OrthoDB" id="9896013at2"/>
<dbReference type="AlphaFoldDB" id="A0A370KFW7"/>
<protein>
    <recommendedName>
        <fullName evidence="4">Rap1a immunity protein domain-containing protein</fullName>
    </recommendedName>
</protein>
<evidence type="ECO:0000313" key="2">
    <source>
        <dbReference type="EMBL" id="RDJ03526.1"/>
    </source>
</evidence>
<evidence type="ECO:0000256" key="1">
    <source>
        <dbReference type="SAM" id="SignalP"/>
    </source>
</evidence>
<gene>
    <name evidence="2" type="ORF">B5K06_29415</name>
</gene>
<evidence type="ECO:0000313" key="3">
    <source>
        <dbReference type="Proteomes" id="UP000254939"/>
    </source>
</evidence>
<evidence type="ECO:0008006" key="4">
    <source>
        <dbReference type="Google" id="ProtNLM"/>
    </source>
</evidence>
<dbReference type="EMBL" id="NAAC01000042">
    <property type="protein sequence ID" value="RDJ03526.1"/>
    <property type="molecule type" value="Genomic_DNA"/>
</dbReference>
<organism evidence="2 3">
    <name type="scientific">Rhizobium grahamii</name>
    <dbReference type="NCBI Taxonomy" id="1120045"/>
    <lineage>
        <taxon>Bacteria</taxon>
        <taxon>Pseudomonadati</taxon>
        <taxon>Pseudomonadota</taxon>
        <taxon>Alphaproteobacteria</taxon>
        <taxon>Hyphomicrobiales</taxon>
        <taxon>Rhizobiaceae</taxon>
        <taxon>Rhizobium/Agrobacterium group</taxon>
        <taxon>Rhizobium</taxon>
    </lineage>
</organism>
<accession>A0A370KFW7</accession>
<sequence>MHKAVLLATALWCFSSGAHGATVKDVVGWARDGNKEFVALLTGVGRGVEGANMTIGFEQRERTLYCQPNIAITGDQYLRMIETDIERHPAHGGLDPAMVGVVMTMALIEAFPCK</sequence>
<comment type="caution">
    <text evidence="2">The sequence shown here is derived from an EMBL/GenBank/DDBJ whole genome shotgun (WGS) entry which is preliminary data.</text>
</comment>
<reference evidence="2 3" key="1">
    <citation type="submission" date="2017-03" db="EMBL/GenBank/DDBJ databases">
        <title>Genome analysis of Rhizobial strains effectives or ineffectives for nitrogen fixation isolated from bean seeds.</title>
        <authorList>
            <person name="Peralta H."/>
            <person name="Aguilar-Vera A."/>
            <person name="Mora Y."/>
            <person name="Vargas-Lagunas C."/>
            <person name="Girard L."/>
            <person name="Mora J."/>
        </authorList>
    </citation>
    <scope>NUCLEOTIDE SEQUENCE [LARGE SCALE GENOMIC DNA]</scope>
    <source>
        <strain evidence="2 3">CCGM3</strain>
    </source>
</reference>
<dbReference type="RefSeq" id="WP_016555827.1">
    <property type="nucleotide sequence ID" value="NZ_KZ857269.1"/>
</dbReference>
<dbReference type="Proteomes" id="UP000254939">
    <property type="component" value="Unassembled WGS sequence"/>
</dbReference>
<feature type="chain" id="PRO_5017052393" description="Rap1a immunity protein domain-containing protein" evidence="1">
    <location>
        <begin position="21"/>
        <end position="114"/>
    </location>
</feature>
<name>A0A370KFW7_9HYPH</name>
<feature type="signal peptide" evidence="1">
    <location>
        <begin position="1"/>
        <end position="20"/>
    </location>
</feature>
<keyword evidence="1" id="KW-0732">Signal</keyword>